<dbReference type="EC" id="6.3.2.2" evidence="5"/>
<evidence type="ECO:0000313" key="7">
    <source>
        <dbReference type="Proteomes" id="UP000295281"/>
    </source>
</evidence>
<protein>
    <recommendedName>
        <fullName evidence="5">Putative glutamate--cysteine ligase 2</fullName>
        <ecNumber evidence="5">6.3.2.2</ecNumber>
    </recommendedName>
    <alternativeName>
        <fullName evidence="5">Gamma-glutamylcysteine synthetase 2</fullName>
        <shortName evidence="5">GCS 2</shortName>
        <shortName evidence="5">Gamma-GCS 2</shortName>
    </alternativeName>
</protein>
<dbReference type="GO" id="GO:0004357">
    <property type="term" value="F:glutamate-cysteine ligase activity"/>
    <property type="evidence" value="ECO:0007669"/>
    <property type="project" value="UniProtKB-EC"/>
</dbReference>
<dbReference type="GO" id="GO:0042398">
    <property type="term" value="P:modified amino acid biosynthetic process"/>
    <property type="evidence" value="ECO:0007669"/>
    <property type="project" value="InterPro"/>
</dbReference>
<comment type="similarity">
    <text evidence="5">Belongs to the glutamate--cysteine ligase type 2 family. YbdK subfamily.</text>
</comment>
<dbReference type="PANTHER" id="PTHR36510:SF1">
    <property type="entry name" value="GLUTAMATE--CYSTEINE LIGASE 2-RELATED"/>
    <property type="match status" value="1"/>
</dbReference>
<dbReference type="InterPro" id="IPR050141">
    <property type="entry name" value="GCL_type2/YbdK_subfam"/>
</dbReference>
<accession>A0A4R6UHI8</accession>
<dbReference type="Proteomes" id="UP000295281">
    <property type="component" value="Unassembled WGS sequence"/>
</dbReference>
<comment type="caution">
    <text evidence="6">The sequence shown here is derived from an EMBL/GenBank/DDBJ whole genome shotgun (WGS) entry which is preliminary data.</text>
</comment>
<dbReference type="GO" id="GO:0005524">
    <property type="term" value="F:ATP binding"/>
    <property type="evidence" value="ECO:0007669"/>
    <property type="project" value="UniProtKB-KW"/>
</dbReference>
<dbReference type="NCBIfam" id="TIGR02050">
    <property type="entry name" value="gshA_cyan_rel"/>
    <property type="match status" value="1"/>
</dbReference>
<keyword evidence="3 5" id="KW-0067">ATP-binding</keyword>
<dbReference type="RefSeq" id="WP_208113259.1">
    <property type="nucleotide sequence ID" value="NZ_SNYN01000025.1"/>
</dbReference>
<proteinExistence type="inferred from homology"/>
<keyword evidence="2 5" id="KW-0547">Nucleotide-binding</keyword>
<evidence type="ECO:0000256" key="5">
    <source>
        <dbReference type="HAMAP-Rule" id="MF_01609"/>
    </source>
</evidence>
<dbReference type="PANTHER" id="PTHR36510">
    <property type="entry name" value="GLUTAMATE--CYSTEINE LIGASE 2-RELATED"/>
    <property type="match status" value="1"/>
</dbReference>
<evidence type="ECO:0000256" key="3">
    <source>
        <dbReference type="ARBA" id="ARBA00022840"/>
    </source>
</evidence>
<dbReference type="AlphaFoldDB" id="A0A4R6UHI8"/>
<dbReference type="InterPro" id="IPR006336">
    <property type="entry name" value="GCS2"/>
</dbReference>
<dbReference type="Pfam" id="PF04107">
    <property type="entry name" value="GCS2"/>
    <property type="match status" value="1"/>
</dbReference>
<name>A0A4R6UHI8_9ACTN</name>
<evidence type="ECO:0000256" key="2">
    <source>
        <dbReference type="ARBA" id="ARBA00022741"/>
    </source>
</evidence>
<dbReference type="HAMAP" id="MF_01609">
    <property type="entry name" value="Glu_cys_ligase_2"/>
    <property type="match status" value="1"/>
</dbReference>
<comment type="catalytic activity">
    <reaction evidence="4 5">
        <text>L-cysteine + L-glutamate + ATP = gamma-L-glutamyl-L-cysteine + ADP + phosphate + H(+)</text>
        <dbReference type="Rhea" id="RHEA:13285"/>
        <dbReference type="ChEBI" id="CHEBI:15378"/>
        <dbReference type="ChEBI" id="CHEBI:29985"/>
        <dbReference type="ChEBI" id="CHEBI:30616"/>
        <dbReference type="ChEBI" id="CHEBI:35235"/>
        <dbReference type="ChEBI" id="CHEBI:43474"/>
        <dbReference type="ChEBI" id="CHEBI:58173"/>
        <dbReference type="ChEBI" id="CHEBI:456216"/>
        <dbReference type="EC" id="6.3.2.2"/>
    </reaction>
</comment>
<keyword evidence="1 5" id="KW-0436">Ligase</keyword>
<gene>
    <name evidence="6" type="ORF">EV190_12517</name>
</gene>
<keyword evidence="7" id="KW-1185">Reference proteome</keyword>
<reference evidence="6 7" key="1">
    <citation type="submission" date="2019-03" db="EMBL/GenBank/DDBJ databases">
        <title>Genomic Encyclopedia of Type Strains, Phase IV (KMG-IV): sequencing the most valuable type-strain genomes for metagenomic binning, comparative biology and taxonomic classification.</title>
        <authorList>
            <person name="Goeker M."/>
        </authorList>
    </citation>
    <scope>NUCLEOTIDE SEQUENCE [LARGE SCALE GENOMIC DNA]</scope>
    <source>
        <strain evidence="6 7">DSM 46770</strain>
    </source>
</reference>
<evidence type="ECO:0000256" key="4">
    <source>
        <dbReference type="ARBA" id="ARBA00048819"/>
    </source>
</evidence>
<dbReference type="SUPFAM" id="SSF55931">
    <property type="entry name" value="Glutamine synthetase/guanido kinase"/>
    <property type="match status" value="1"/>
</dbReference>
<dbReference type="Gene3D" id="3.30.590.20">
    <property type="match status" value="1"/>
</dbReference>
<dbReference type="EMBL" id="SNYN01000025">
    <property type="protein sequence ID" value="TDQ46330.1"/>
    <property type="molecule type" value="Genomic_DNA"/>
</dbReference>
<organism evidence="6 7">
    <name type="scientific">Actinorugispora endophytica</name>
    <dbReference type="NCBI Taxonomy" id="1605990"/>
    <lineage>
        <taxon>Bacteria</taxon>
        <taxon>Bacillati</taxon>
        <taxon>Actinomycetota</taxon>
        <taxon>Actinomycetes</taxon>
        <taxon>Streptosporangiales</taxon>
        <taxon>Nocardiopsidaceae</taxon>
        <taxon>Actinorugispora</taxon>
    </lineage>
</organism>
<evidence type="ECO:0000313" key="6">
    <source>
        <dbReference type="EMBL" id="TDQ46330.1"/>
    </source>
</evidence>
<dbReference type="NCBIfam" id="NF010041">
    <property type="entry name" value="PRK13517.1-1"/>
    <property type="match status" value="1"/>
</dbReference>
<evidence type="ECO:0000256" key="1">
    <source>
        <dbReference type="ARBA" id="ARBA00022598"/>
    </source>
</evidence>
<comment type="function">
    <text evidence="5">ATP-dependent carboxylate-amine ligase which exhibits weak glutamate--cysteine ligase activity.</text>
</comment>
<sequence>MADRSEALSGLPTMGVEEEFLLLDDRGHLAGESPEVLALAADGASAFQHELTRYQVESASTVVGDSHTLLRELRLSRERLSRAAAAKGLRLVAVGTPLLRETAPPALSPVSRYARMRDELGPALLESTSTCGCHVHIAVPDLASGLRAANHLRPWLPALLALTANSPYSDGRDTGYASWRYIRWSRQPAASAQPFFADEREYRESVEALLASGAVLDKGMLYWDARPSEVYPTLEVRVSDVAATAEEAVLLAVLVRGLVTTFLADAALGLPPPCLRLEVLRAHMWRAARDGLDGRCLDPATGRPGDAREVLPALVDRVRPVLERSGDLRFVESMLGLLYTTGSGARRQRELRARCAGTGEFVDRLAETTVGGPFHTAHGGSPVG</sequence>
<dbReference type="InterPro" id="IPR011793">
    <property type="entry name" value="YbdK"/>
</dbReference>
<dbReference type="InterPro" id="IPR014746">
    <property type="entry name" value="Gln_synth/guanido_kin_cat_dom"/>
</dbReference>